<dbReference type="Proteomes" id="UP000077868">
    <property type="component" value="Chromosome"/>
</dbReference>
<dbReference type="EMBL" id="CP015079">
    <property type="protein sequence ID" value="ANH38228.1"/>
    <property type="molecule type" value="Genomic_DNA"/>
</dbReference>
<proteinExistence type="predicted"/>
<protein>
    <recommendedName>
        <fullName evidence="4">Lipoprotein</fullName>
    </recommendedName>
</protein>
<keyword evidence="3" id="KW-1185">Reference proteome</keyword>
<gene>
    <name evidence="2" type="ORF">I601_1797</name>
</gene>
<dbReference type="OrthoDB" id="73040at2"/>
<dbReference type="Gene3D" id="2.60.40.3700">
    <property type="match status" value="1"/>
</dbReference>
<evidence type="ECO:0000256" key="1">
    <source>
        <dbReference type="SAM" id="SignalP"/>
    </source>
</evidence>
<dbReference type="AlphaFoldDB" id="A0A1A9GIY9"/>
<dbReference type="RefSeq" id="WP_068108393.1">
    <property type="nucleotide sequence ID" value="NZ_CP015079.1"/>
</dbReference>
<reference evidence="2 3" key="1">
    <citation type="submission" date="2016-03" db="EMBL/GenBank/DDBJ databases">
        <title>Complete genome sequence of a soil Actinobacterium, Nocardioides dokdonensis FR1436.</title>
        <authorList>
            <person name="Kwon S.-K."/>
            <person name="Kim K."/>
            <person name="Kim J.F."/>
        </authorList>
    </citation>
    <scope>NUCLEOTIDE SEQUENCE [LARGE SCALE GENOMIC DNA]</scope>
    <source>
        <strain evidence="2 3">FR1436</strain>
    </source>
</reference>
<dbReference type="STRING" id="1300347.I601_1797"/>
<feature type="chain" id="PRO_5039551463" description="Lipoprotein" evidence="1">
    <location>
        <begin position="27"/>
        <end position="204"/>
    </location>
</feature>
<sequence>MSYPLPLRRGRLVAATAVLACALVLAGCAGSDPQPPSSAAQSDAAGDLLSTHDLAGLDTAEVIERLDTLPLAERPTDLLASVQPDAVVLTDDQDRETWLPMPTDEVYISVAPYREQTHECHFHSLTTCVGELGNETVQVVLTDADGDVLIDETRETYDNGFVGLWVPRDLEGTLTIEHDGRTGTVPVATMDADDPTCLTGLRLT</sequence>
<dbReference type="Pfam" id="PF21172">
    <property type="entry name" value="CueP"/>
    <property type="match status" value="1"/>
</dbReference>
<feature type="signal peptide" evidence="1">
    <location>
        <begin position="1"/>
        <end position="26"/>
    </location>
</feature>
<name>A0A1A9GIY9_9ACTN</name>
<dbReference type="PATRIC" id="fig|1300347.3.peg.1799"/>
<evidence type="ECO:0000313" key="3">
    <source>
        <dbReference type="Proteomes" id="UP000077868"/>
    </source>
</evidence>
<dbReference type="KEGG" id="ndk:I601_1797"/>
<dbReference type="InterPro" id="IPR047808">
    <property type="entry name" value="CueP-like"/>
</dbReference>
<dbReference type="NCBIfam" id="NF038094">
    <property type="entry name" value="CueP_fam"/>
    <property type="match status" value="1"/>
</dbReference>
<accession>A0A1A9GIY9</accession>
<evidence type="ECO:0000313" key="2">
    <source>
        <dbReference type="EMBL" id="ANH38228.1"/>
    </source>
</evidence>
<keyword evidence="1" id="KW-0732">Signal</keyword>
<evidence type="ECO:0008006" key="4">
    <source>
        <dbReference type="Google" id="ProtNLM"/>
    </source>
</evidence>
<organism evidence="2 3">
    <name type="scientific">Nocardioides dokdonensis FR1436</name>
    <dbReference type="NCBI Taxonomy" id="1300347"/>
    <lineage>
        <taxon>Bacteria</taxon>
        <taxon>Bacillati</taxon>
        <taxon>Actinomycetota</taxon>
        <taxon>Actinomycetes</taxon>
        <taxon>Propionibacteriales</taxon>
        <taxon>Nocardioidaceae</taxon>
        <taxon>Nocardioides</taxon>
    </lineage>
</organism>